<reference evidence="9" key="1">
    <citation type="submission" date="2016-03" db="EMBL/GenBank/DDBJ databases">
        <title>Mechanisms controlling the formation of the plant cell surface in tip-growing cells are functionally conserved among land plants.</title>
        <authorList>
            <person name="Honkanen S."/>
            <person name="Jones V.A."/>
            <person name="Morieri G."/>
            <person name="Champion C."/>
            <person name="Hetherington A.J."/>
            <person name="Kelly S."/>
            <person name="Saint-Marcoux D."/>
            <person name="Proust H."/>
            <person name="Prescott H."/>
            <person name="Dolan L."/>
        </authorList>
    </citation>
    <scope>NUCLEOTIDE SEQUENCE [LARGE SCALE GENOMIC DNA]</scope>
    <source>
        <tissue evidence="9">Whole gametophyte</tissue>
    </source>
</reference>
<gene>
    <name evidence="9" type="ORF">AXG93_745s1070</name>
</gene>
<feature type="domain" description="Bicarbonate transporter-like transmembrane" evidence="8">
    <location>
        <begin position="593"/>
        <end position="735"/>
    </location>
</feature>
<organism evidence="9 10">
    <name type="scientific">Marchantia polymorpha subsp. ruderalis</name>
    <dbReference type="NCBI Taxonomy" id="1480154"/>
    <lineage>
        <taxon>Eukaryota</taxon>
        <taxon>Viridiplantae</taxon>
        <taxon>Streptophyta</taxon>
        <taxon>Embryophyta</taxon>
        <taxon>Marchantiophyta</taxon>
        <taxon>Marchantiopsida</taxon>
        <taxon>Marchantiidae</taxon>
        <taxon>Marchantiales</taxon>
        <taxon>Marchantiaceae</taxon>
        <taxon>Marchantia</taxon>
    </lineage>
</organism>
<dbReference type="GO" id="GO:0006820">
    <property type="term" value="P:monoatomic anion transport"/>
    <property type="evidence" value="ECO:0007669"/>
    <property type="project" value="InterPro"/>
</dbReference>
<feature type="region of interest" description="Disordered" evidence="6">
    <location>
        <begin position="758"/>
        <end position="820"/>
    </location>
</feature>
<feature type="compositionally biased region" description="Basic and acidic residues" evidence="6">
    <location>
        <begin position="777"/>
        <end position="794"/>
    </location>
</feature>
<feature type="transmembrane region" description="Helical" evidence="7">
    <location>
        <begin position="686"/>
        <end position="713"/>
    </location>
</feature>
<feature type="transmembrane region" description="Helical" evidence="7">
    <location>
        <begin position="271"/>
        <end position="289"/>
    </location>
</feature>
<feature type="transmembrane region" description="Helical" evidence="7">
    <location>
        <begin position="150"/>
        <end position="168"/>
    </location>
</feature>
<dbReference type="Proteomes" id="UP000077202">
    <property type="component" value="Unassembled WGS sequence"/>
</dbReference>
<keyword evidence="5 7" id="KW-0472">Membrane</keyword>
<proteinExistence type="inferred from homology"/>
<feature type="transmembrane region" description="Helical" evidence="7">
    <location>
        <begin position="20"/>
        <end position="42"/>
    </location>
</feature>
<sequence>MHPGSRVDDLWTDGARVSVWTFTALVSGLVLLPAVILSFSSLDGVTVPRSSLQYRPGGPLSLASLFEEVGEEEDEEESNLLAGLGLEFGFFARPAALAEVIRQDSVALSAGPERELVPMRAQRGSFCIAPVVNGLFHVFKRSHASVFRRIFVPTTYIFFASLLPVIAFGEQLRRDTDGAITSNQALISTALCGVLHSLIGGQPLMIVGLSEPTSLMYIFMYRYAKGKTSMDGMFLAWAAWVCVWASAALMLLAVFGACSLINRFTRVAGELFGLLIAILFVEQAVKGAVGEFRLPHNESSSQEQYSVPWLFGNGMFGLVLLFGLLFTALFTRRARTWSFGTGWLRSLISGYGVPLMVLVWTGISYIPGDSVPEGIPRRVLSPTPWARGALDHWTIIMDMHRIPVMYIFIAMIPAFMITVLYYFDHCVSAQLAQQEEFNLVKPPAYHYDLLILSLTVLVCGLLGLPPSHGVIPQSPMHTRSLATLRHQLMCKKLIKAAEEKMQNDATVTEVYSSMQTAFEQMDTKLPTNEFAPKVTLKELKPKMWRNSVKAINPEEYSSDGTSPKASVDSFDFEAPLSRHHFDPSRDVEHLLPVQVQDQRLSNLLQSLMVGACVGAMPVIQKIPTSVLWGYFAFMAAESLPGNQFWQRITLLLTSPNRRYRVLQSEHASFLETVPFRVTVTFTIFQLVMLFACFGLTFVPIAGVMFPIVILALIPIRQWLLPKIFTLEHLHQLDAAEYEESPPKPYEEAVREAEVQGLGRAASLQERSDDPEDIMDEVMTRGRGEIKHRLSHDSSPRSSFTDELQHSLNRRSQRTLDISPK</sequence>
<evidence type="ECO:0000256" key="2">
    <source>
        <dbReference type="ARBA" id="ARBA00006262"/>
    </source>
</evidence>
<keyword evidence="4 7" id="KW-1133">Transmembrane helix</keyword>
<feature type="domain" description="Bicarbonate transporter-like transmembrane" evidence="8">
    <location>
        <begin position="154"/>
        <end position="296"/>
    </location>
</feature>
<evidence type="ECO:0000313" key="9">
    <source>
        <dbReference type="EMBL" id="OAE23285.1"/>
    </source>
</evidence>
<dbReference type="Pfam" id="PF00955">
    <property type="entry name" value="HCO3_cotransp"/>
    <property type="match status" value="3"/>
</dbReference>
<dbReference type="InterPro" id="IPR003020">
    <property type="entry name" value="HCO3_transpt_euk"/>
</dbReference>
<comment type="subcellular location">
    <subcellularLocation>
        <location evidence="1">Membrane</location>
        <topology evidence="1">Multi-pass membrane protein</topology>
    </subcellularLocation>
</comment>
<protein>
    <recommendedName>
        <fullName evidence="8">Bicarbonate transporter-like transmembrane domain-containing protein</fullName>
    </recommendedName>
</protein>
<feature type="transmembrane region" description="Helical" evidence="7">
    <location>
        <begin position="444"/>
        <end position="464"/>
    </location>
</feature>
<feature type="transmembrane region" description="Helical" evidence="7">
    <location>
        <begin position="404"/>
        <end position="423"/>
    </location>
</feature>
<feature type="transmembrane region" description="Helical" evidence="7">
    <location>
        <begin position="309"/>
        <end position="330"/>
    </location>
</feature>
<evidence type="ECO:0000313" key="10">
    <source>
        <dbReference type="Proteomes" id="UP000077202"/>
    </source>
</evidence>
<evidence type="ECO:0000256" key="1">
    <source>
        <dbReference type="ARBA" id="ARBA00004141"/>
    </source>
</evidence>
<evidence type="ECO:0000256" key="4">
    <source>
        <dbReference type="ARBA" id="ARBA00022989"/>
    </source>
</evidence>
<dbReference type="InterPro" id="IPR011531">
    <property type="entry name" value="HCO3_transpt-like_TM_dom"/>
</dbReference>
<evidence type="ECO:0000256" key="6">
    <source>
        <dbReference type="SAM" id="MobiDB-lite"/>
    </source>
</evidence>
<keyword evidence="3 7" id="KW-0812">Transmembrane</keyword>
<accession>A0A176VT59</accession>
<feature type="transmembrane region" description="Helical" evidence="7">
    <location>
        <begin position="342"/>
        <end position="363"/>
    </location>
</feature>
<comment type="similarity">
    <text evidence="2">Belongs to the anion exchanger (TC 2.A.31.3) family.</text>
</comment>
<feature type="domain" description="Bicarbonate transporter-like transmembrane" evidence="8">
    <location>
        <begin position="315"/>
        <end position="485"/>
    </location>
</feature>
<evidence type="ECO:0000259" key="8">
    <source>
        <dbReference type="Pfam" id="PF00955"/>
    </source>
</evidence>
<feature type="transmembrane region" description="Helical" evidence="7">
    <location>
        <begin position="236"/>
        <end position="259"/>
    </location>
</feature>
<dbReference type="PANTHER" id="PTHR11453">
    <property type="entry name" value="ANION EXCHANGE PROTEIN"/>
    <property type="match status" value="1"/>
</dbReference>
<dbReference type="GO" id="GO:0005886">
    <property type="term" value="C:plasma membrane"/>
    <property type="evidence" value="ECO:0007669"/>
    <property type="project" value="TreeGrafter"/>
</dbReference>
<evidence type="ECO:0000256" key="7">
    <source>
        <dbReference type="SAM" id="Phobius"/>
    </source>
</evidence>
<dbReference type="GO" id="GO:0050801">
    <property type="term" value="P:monoatomic ion homeostasis"/>
    <property type="evidence" value="ECO:0007669"/>
    <property type="project" value="TreeGrafter"/>
</dbReference>
<evidence type="ECO:0000256" key="3">
    <source>
        <dbReference type="ARBA" id="ARBA00022692"/>
    </source>
</evidence>
<keyword evidence="10" id="KW-1185">Reference proteome</keyword>
<dbReference type="PANTHER" id="PTHR11453:SF82">
    <property type="entry name" value="BORON TRANSPORTER 1"/>
    <property type="match status" value="1"/>
</dbReference>
<dbReference type="AlphaFoldDB" id="A0A176VT59"/>
<evidence type="ECO:0000256" key="5">
    <source>
        <dbReference type="ARBA" id="ARBA00023136"/>
    </source>
</evidence>
<dbReference type="EMBL" id="LVLJ01002893">
    <property type="protein sequence ID" value="OAE23285.1"/>
    <property type="molecule type" value="Genomic_DNA"/>
</dbReference>
<name>A0A176VT59_MARPO</name>
<comment type="caution">
    <text evidence="9">The sequence shown here is derived from an EMBL/GenBank/DDBJ whole genome shotgun (WGS) entry which is preliminary data.</text>
</comment>
<dbReference type="GO" id="GO:0005452">
    <property type="term" value="F:solute:inorganic anion antiporter activity"/>
    <property type="evidence" value="ECO:0007669"/>
    <property type="project" value="InterPro"/>
</dbReference>